<evidence type="ECO:0000313" key="4">
    <source>
        <dbReference type="Proteomes" id="UP000236735"/>
    </source>
</evidence>
<feature type="transmembrane region" description="Helical" evidence="2">
    <location>
        <begin position="57"/>
        <end position="75"/>
    </location>
</feature>
<proteinExistence type="predicted"/>
<evidence type="ECO:0000256" key="2">
    <source>
        <dbReference type="SAM" id="Phobius"/>
    </source>
</evidence>
<dbReference type="EMBL" id="FNUV01000008">
    <property type="protein sequence ID" value="SEG08345.1"/>
    <property type="molecule type" value="Genomic_DNA"/>
</dbReference>
<feature type="compositionally biased region" description="Basic and acidic residues" evidence="1">
    <location>
        <begin position="106"/>
        <end position="117"/>
    </location>
</feature>
<keyword evidence="2" id="KW-0812">Transmembrane</keyword>
<reference evidence="3 4" key="1">
    <citation type="submission" date="2016-10" db="EMBL/GenBank/DDBJ databases">
        <authorList>
            <person name="de Groot N.N."/>
        </authorList>
    </citation>
    <scope>NUCLEOTIDE SEQUENCE [LARGE SCALE GENOMIC DNA]</scope>
    <source>
        <strain evidence="3 4">AR32</strain>
    </source>
</reference>
<keyword evidence="2" id="KW-1133">Transmembrane helix</keyword>
<dbReference type="AlphaFoldDB" id="A0A1H5XA85"/>
<feature type="region of interest" description="Disordered" evidence="1">
    <location>
        <begin position="85"/>
        <end position="119"/>
    </location>
</feature>
<keyword evidence="2" id="KW-0472">Membrane</keyword>
<name>A0A1H5XA85_XYLRU</name>
<dbReference type="Proteomes" id="UP000236735">
    <property type="component" value="Unassembled WGS sequence"/>
</dbReference>
<evidence type="ECO:0000313" key="3">
    <source>
        <dbReference type="EMBL" id="SEG08345.1"/>
    </source>
</evidence>
<organism evidence="3 4">
    <name type="scientific">Xylanibacter ruminicola</name>
    <name type="common">Prevotella ruminicola</name>
    <dbReference type="NCBI Taxonomy" id="839"/>
    <lineage>
        <taxon>Bacteria</taxon>
        <taxon>Pseudomonadati</taxon>
        <taxon>Bacteroidota</taxon>
        <taxon>Bacteroidia</taxon>
        <taxon>Bacteroidales</taxon>
        <taxon>Prevotellaceae</taxon>
        <taxon>Xylanibacter</taxon>
    </lineage>
</organism>
<protein>
    <submittedName>
        <fullName evidence="3">Uncharacterized protein</fullName>
    </submittedName>
</protein>
<sequence length="134" mass="15657">MGFKKILFGEKVPDKDDPKYKERYERDVAAGKSFAQTLHLDKGAACVQRFASKHTKLFLALVFSFVLFSVGLSLYRMTQAVKYRPQPSSAVERQEKELHFKRHHAPKEQGMTERKDINSYTPHQIDEYEAYRKD</sequence>
<gene>
    <name evidence="3" type="ORF">SAMN05216354_2719</name>
</gene>
<accession>A0A1H5XA85</accession>
<dbReference type="RefSeq" id="WP_181020837.1">
    <property type="nucleotide sequence ID" value="NZ_FNUV01000008.1"/>
</dbReference>
<evidence type="ECO:0000256" key="1">
    <source>
        <dbReference type="SAM" id="MobiDB-lite"/>
    </source>
</evidence>